<dbReference type="AlphaFoldDB" id="A0A8E2EF92"/>
<evidence type="ECO:0000256" key="1">
    <source>
        <dbReference type="SAM" id="MobiDB-lite"/>
    </source>
</evidence>
<reference evidence="2 3" key="1">
    <citation type="journal article" date="2016" name="Nat. Commun.">
        <title>Ectomycorrhizal ecology is imprinted in the genome of the dominant symbiotic fungus Cenococcum geophilum.</title>
        <authorList>
            <consortium name="DOE Joint Genome Institute"/>
            <person name="Peter M."/>
            <person name="Kohler A."/>
            <person name="Ohm R.A."/>
            <person name="Kuo A."/>
            <person name="Krutzmann J."/>
            <person name="Morin E."/>
            <person name="Arend M."/>
            <person name="Barry K.W."/>
            <person name="Binder M."/>
            <person name="Choi C."/>
            <person name="Clum A."/>
            <person name="Copeland A."/>
            <person name="Grisel N."/>
            <person name="Haridas S."/>
            <person name="Kipfer T."/>
            <person name="LaButti K."/>
            <person name="Lindquist E."/>
            <person name="Lipzen A."/>
            <person name="Maire R."/>
            <person name="Meier B."/>
            <person name="Mihaltcheva S."/>
            <person name="Molinier V."/>
            <person name="Murat C."/>
            <person name="Poggeler S."/>
            <person name="Quandt C.A."/>
            <person name="Sperisen C."/>
            <person name="Tritt A."/>
            <person name="Tisserant E."/>
            <person name="Crous P.W."/>
            <person name="Henrissat B."/>
            <person name="Nehls U."/>
            <person name="Egli S."/>
            <person name="Spatafora J.W."/>
            <person name="Grigoriev I.V."/>
            <person name="Martin F.M."/>
        </authorList>
    </citation>
    <scope>NUCLEOTIDE SEQUENCE [LARGE SCALE GENOMIC DNA]</scope>
    <source>
        <strain evidence="2 3">CBS 459.81</strain>
    </source>
</reference>
<name>A0A8E2EF92_9PEZI</name>
<accession>A0A8E2EF92</accession>
<proteinExistence type="predicted"/>
<organism evidence="2 3">
    <name type="scientific">Lepidopterella palustris CBS 459.81</name>
    <dbReference type="NCBI Taxonomy" id="1314670"/>
    <lineage>
        <taxon>Eukaryota</taxon>
        <taxon>Fungi</taxon>
        <taxon>Dikarya</taxon>
        <taxon>Ascomycota</taxon>
        <taxon>Pezizomycotina</taxon>
        <taxon>Dothideomycetes</taxon>
        <taxon>Pleosporomycetidae</taxon>
        <taxon>Mytilinidiales</taxon>
        <taxon>Argynnaceae</taxon>
        <taxon>Lepidopterella</taxon>
    </lineage>
</organism>
<evidence type="ECO:0000313" key="3">
    <source>
        <dbReference type="Proteomes" id="UP000250266"/>
    </source>
</evidence>
<sequence length="151" mass="17602">MPCPYKSQHSPYDSLEPHSLTGYRDLPLTKRPAQLAKIGPRTLPEIIALNRSREADREHKKTQAAAAIQKAEEVHFRSRKQQLRRTKEDAITMERKEGWKEKRRVLDEKREDMVREAFEKGLLIPGRGRKHGYADVDKDEVVIGFEKKWGD</sequence>
<evidence type="ECO:0000313" key="2">
    <source>
        <dbReference type="EMBL" id="OCK82930.1"/>
    </source>
</evidence>
<dbReference type="Proteomes" id="UP000250266">
    <property type="component" value="Unassembled WGS sequence"/>
</dbReference>
<keyword evidence="3" id="KW-1185">Reference proteome</keyword>
<protein>
    <submittedName>
        <fullName evidence="2">Uncharacterized protein</fullName>
    </submittedName>
</protein>
<dbReference type="EMBL" id="KV744874">
    <property type="protein sequence ID" value="OCK82930.1"/>
    <property type="molecule type" value="Genomic_DNA"/>
</dbReference>
<feature type="region of interest" description="Disordered" evidence="1">
    <location>
        <begin position="1"/>
        <end position="27"/>
    </location>
</feature>
<gene>
    <name evidence="2" type="ORF">K432DRAFT_470151</name>
</gene>